<organism evidence="1 2">
    <name type="scientific">Gigaspora margarita</name>
    <dbReference type="NCBI Taxonomy" id="4874"/>
    <lineage>
        <taxon>Eukaryota</taxon>
        <taxon>Fungi</taxon>
        <taxon>Fungi incertae sedis</taxon>
        <taxon>Mucoromycota</taxon>
        <taxon>Glomeromycotina</taxon>
        <taxon>Glomeromycetes</taxon>
        <taxon>Diversisporales</taxon>
        <taxon>Gigasporaceae</taxon>
        <taxon>Gigaspora</taxon>
    </lineage>
</organism>
<evidence type="ECO:0000313" key="2">
    <source>
        <dbReference type="Proteomes" id="UP000789901"/>
    </source>
</evidence>
<protein>
    <submittedName>
        <fullName evidence="1">21620_t:CDS:1</fullName>
    </submittedName>
</protein>
<comment type="caution">
    <text evidence="1">The sequence shown here is derived from an EMBL/GenBank/DDBJ whole genome shotgun (WGS) entry which is preliminary data.</text>
</comment>
<reference evidence="1 2" key="1">
    <citation type="submission" date="2021-06" db="EMBL/GenBank/DDBJ databases">
        <authorList>
            <person name="Kallberg Y."/>
            <person name="Tangrot J."/>
            <person name="Rosling A."/>
        </authorList>
    </citation>
    <scope>NUCLEOTIDE SEQUENCE [LARGE SCALE GENOMIC DNA]</scope>
    <source>
        <strain evidence="1 2">120-4 pot B 10/14</strain>
    </source>
</reference>
<name>A0ABN7XSY9_GIGMA</name>
<feature type="non-terminal residue" evidence="1">
    <location>
        <position position="1"/>
    </location>
</feature>
<dbReference type="Proteomes" id="UP000789901">
    <property type="component" value="Unassembled WGS sequence"/>
</dbReference>
<evidence type="ECO:0000313" key="1">
    <source>
        <dbReference type="EMBL" id="CAG8857582.1"/>
    </source>
</evidence>
<feature type="non-terminal residue" evidence="1">
    <location>
        <position position="64"/>
    </location>
</feature>
<dbReference type="EMBL" id="CAJVQB010172536">
    <property type="protein sequence ID" value="CAG8857582.1"/>
    <property type="molecule type" value="Genomic_DNA"/>
</dbReference>
<keyword evidence="2" id="KW-1185">Reference proteome</keyword>
<accession>A0ABN7XSY9</accession>
<gene>
    <name evidence="1" type="ORF">GMARGA_LOCUS46401</name>
</gene>
<sequence>QHGLINCTILNNRRHIITLDNSEEVALWCIRVKTFGKRDFNEVVQEVNTIEYIPTWCKVDTRIG</sequence>
<proteinExistence type="predicted"/>